<protein>
    <recommendedName>
        <fullName evidence="2">PH domain-containing protein</fullName>
    </recommendedName>
</protein>
<feature type="compositionally biased region" description="Basic and acidic residues" evidence="1">
    <location>
        <begin position="7"/>
        <end position="21"/>
    </location>
</feature>
<dbReference type="SUPFAM" id="SSF50729">
    <property type="entry name" value="PH domain-like"/>
    <property type="match status" value="1"/>
</dbReference>
<feature type="compositionally biased region" description="Low complexity" evidence="1">
    <location>
        <begin position="181"/>
        <end position="197"/>
    </location>
</feature>
<comment type="caution">
    <text evidence="3">The sequence shown here is derived from an EMBL/GenBank/DDBJ whole genome shotgun (WGS) entry which is preliminary data.</text>
</comment>
<feature type="region of interest" description="Disordered" evidence="1">
    <location>
        <begin position="181"/>
        <end position="257"/>
    </location>
</feature>
<dbReference type="InterPro" id="IPR011993">
    <property type="entry name" value="PH-like_dom_sf"/>
</dbReference>
<dbReference type="PROSITE" id="PS50003">
    <property type="entry name" value="PH_DOMAIN"/>
    <property type="match status" value="1"/>
</dbReference>
<evidence type="ECO:0000256" key="1">
    <source>
        <dbReference type="SAM" id="MobiDB-lite"/>
    </source>
</evidence>
<feature type="compositionally biased region" description="Polar residues" evidence="1">
    <location>
        <begin position="224"/>
        <end position="233"/>
    </location>
</feature>
<evidence type="ECO:0000313" key="4">
    <source>
        <dbReference type="Proteomes" id="UP000751190"/>
    </source>
</evidence>
<dbReference type="InterPro" id="IPR050228">
    <property type="entry name" value="Carboxylesterase_BioH"/>
</dbReference>
<accession>A0A8J5XHY0</accession>
<feature type="region of interest" description="Disordered" evidence="1">
    <location>
        <begin position="1"/>
        <end position="60"/>
    </location>
</feature>
<sequence length="691" mass="71951">MRRSVRSRLDFPHEPETENEAKGGAQWRKPADMSALATVALPSPLRHSNHQSPDMPSSASAVASPAQQCADALLHLQRQRMEHDLMFNFDESHGLRPPPVHTPSSSPSMSPLVPHVHLLDSPRSVCPSQVAHSSSFDALELTRRNDARAVLSPLQHDIDIATVDALRIAEYEDGAGCRRSAAARGTAPTACSSSAAEGQEEGEEESSSQASCVSSAPVEAANSHRATPTTASACGTAAGRGQTGGVPSDRESEGNSTLLAEQSIVLEGWVTKYSDKLNQPRRRWLVVCDHRVFAFATAHGYLRTPAPRPADGNVAGIGGSATMALDLRRCAALPSDTAPDEFVLIPLHGHRKRIRAGDSRERALWLLALQQSCAHAPPVHALPPLARALRAEARARDATERTAGGGHVRCVAHERLLLRTPVGHVHCVTVTPRVTDGARDDSARAPLVCVHGAGGSSAEFDALLVQLSSTGRRVVAVDLPGCGHSDRPERARQASSQAIADALAGDASALSRPNADAVALMAMSAAIVGAMAPPDPTRAGRANGQCARRVCLLGSGFSGSLACLRFAATHPDKVGALVLADCAAPHGAAHLLRALAGAVACGVLVIWAAQPLASVRAAAGRLQPPAPVGESESAALRSFGYCAEVSIDQPRAGAPAGASPSTAQPAAGAVEMACARSAWTDAVLSHLAKYS</sequence>
<dbReference type="SMART" id="SM00233">
    <property type="entry name" value="PH"/>
    <property type="match status" value="1"/>
</dbReference>
<reference evidence="3" key="1">
    <citation type="submission" date="2021-05" db="EMBL/GenBank/DDBJ databases">
        <title>The genome of the haptophyte Pavlova lutheri (Diacronema luteri, Pavlovales) - a model for lipid biosynthesis in eukaryotic algae.</title>
        <authorList>
            <person name="Hulatt C.J."/>
            <person name="Posewitz M.C."/>
        </authorList>
    </citation>
    <scope>NUCLEOTIDE SEQUENCE</scope>
    <source>
        <strain evidence="3">NIVA-4/92</strain>
    </source>
</reference>
<dbReference type="Pfam" id="PF00561">
    <property type="entry name" value="Abhydrolase_1"/>
    <property type="match status" value="1"/>
</dbReference>
<dbReference type="InterPro" id="IPR029058">
    <property type="entry name" value="AB_hydrolase_fold"/>
</dbReference>
<dbReference type="Gene3D" id="2.30.29.30">
    <property type="entry name" value="Pleckstrin-homology domain (PH domain)/Phosphotyrosine-binding domain (PTB)"/>
    <property type="match status" value="1"/>
</dbReference>
<dbReference type="PANTHER" id="PTHR43194:SF2">
    <property type="entry name" value="PEROXISOMAL MEMBRANE PROTEIN LPX1"/>
    <property type="match status" value="1"/>
</dbReference>
<organism evidence="3 4">
    <name type="scientific">Diacronema lutheri</name>
    <name type="common">Unicellular marine alga</name>
    <name type="synonym">Monochrysis lutheri</name>
    <dbReference type="NCBI Taxonomy" id="2081491"/>
    <lineage>
        <taxon>Eukaryota</taxon>
        <taxon>Haptista</taxon>
        <taxon>Haptophyta</taxon>
        <taxon>Pavlovophyceae</taxon>
        <taxon>Pavlovales</taxon>
        <taxon>Pavlovaceae</taxon>
        <taxon>Diacronema</taxon>
    </lineage>
</organism>
<dbReference type="OrthoDB" id="6431331at2759"/>
<evidence type="ECO:0000259" key="2">
    <source>
        <dbReference type="PROSITE" id="PS50003"/>
    </source>
</evidence>
<proteinExistence type="predicted"/>
<keyword evidence="4" id="KW-1185">Reference proteome</keyword>
<dbReference type="Proteomes" id="UP000751190">
    <property type="component" value="Unassembled WGS sequence"/>
</dbReference>
<feature type="domain" description="PH" evidence="2">
    <location>
        <begin position="263"/>
        <end position="374"/>
    </location>
</feature>
<dbReference type="InterPro" id="IPR001849">
    <property type="entry name" value="PH_domain"/>
</dbReference>
<dbReference type="Gene3D" id="3.40.50.1820">
    <property type="entry name" value="alpha/beta hydrolase"/>
    <property type="match status" value="1"/>
</dbReference>
<dbReference type="PANTHER" id="PTHR43194">
    <property type="entry name" value="HYDROLASE ALPHA/BETA FOLD FAMILY"/>
    <property type="match status" value="1"/>
</dbReference>
<evidence type="ECO:0000313" key="3">
    <source>
        <dbReference type="EMBL" id="KAG8464638.1"/>
    </source>
</evidence>
<name>A0A8J5XHY0_DIALT</name>
<gene>
    <name evidence="3" type="ORF">KFE25_010006</name>
</gene>
<dbReference type="EMBL" id="JAGTXO010000012">
    <property type="protein sequence ID" value="KAG8464638.1"/>
    <property type="molecule type" value="Genomic_DNA"/>
</dbReference>
<dbReference type="InterPro" id="IPR000073">
    <property type="entry name" value="AB_hydrolase_1"/>
</dbReference>
<dbReference type="SUPFAM" id="SSF53474">
    <property type="entry name" value="alpha/beta-Hydrolases"/>
    <property type="match status" value="1"/>
</dbReference>
<dbReference type="AlphaFoldDB" id="A0A8J5XHY0"/>